<feature type="signal peptide" evidence="1">
    <location>
        <begin position="1"/>
        <end position="20"/>
    </location>
</feature>
<evidence type="ECO:0000256" key="1">
    <source>
        <dbReference type="SAM" id="SignalP"/>
    </source>
</evidence>
<organism evidence="2 4">
    <name type="scientific">Rhizophagus clarus</name>
    <dbReference type="NCBI Taxonomy" id="94130"/>
    <lineage>
        <taxon>Eukaryota</taxon>
        <taxon>Fungi</taxon>
        <taxon>Fungi incertae sedis</taxon>
        <taxon>Mucoromycota</taxon>
        <taxon>Glomeromycotina</taxon>
        <taxon>Glomeromycetes</taxon>
        <taxon>Glomerales</taxon>
        <taxon>Glomeraceae</taxon>
        <taxon>Rhizophagus</taxon>
    </lineage>
</organism>
<dbReference type="EMBL" id="BEXD01000748">
    <property type="protein sequence ID" value="GBB89886.1"/>
    <property type="molecule type" value="Genomic_DNA"/>
</dbReference>
<dbReference type="Proteomes" id="UP000615446">
    <property type="component" value="Unassembled WGS sequence"/>
</dbReference>
<sequence length="256" mass="29406">MKPFILLIGLFGLLIVNVNAQLTCEKFFNVSLCNDCQQEVWNSEHGSSTCTFFTKIYGEIQYDPYAFDYNLTSYDQAVKNICSIDFSCTYEEDKQIWERIEEKCATELTTYVDWSANPLSLESTIVEPYAAVLLFFFTVPEYSSLCHKTSSGELCGIESIRPLVDWLKQEIPEGKINFSYDFLFVYKEDGTRIEIPVEFRSSCGECGKNMMKVYKNWMDQHAVPDLIVNNMFGGSLKRVQDYFSCPILISNSLNIS</sequence>
<comment type="caution">
    <text evidence="2">The sequence shown here is derived from an EMBL/GenBank/DDBJ whole genome shotgun (WGS) entry which is preliminary data.</text>
</comment>
<protein>
    <submittedName>
        <fullName evidence="2">Uncharacterized protein</fullName>
    </submittedName>
</protein>
<dbReference type="Proteomes" id="UP000247702">
    <property type="component" value="Unassembled WGS sequence"/>
</dbReference>
<evidence type="ECO:0000313" key="4">
    <source>
        <dbReference type="Proteomes" id="UP000247702"/>
    </source>
</evidence>
<dbReference type="EMBL" id="BLAL01000058">
    <property type="protein sequence ID" value="GES81590.1"/>
    <property type="molecule type" value="Genomic_DNA"/>
</dbReference>
<gene>
    <name evidence="3" type="ORF">RCL2_000883700</name>
    <name evidence="2" type="ORF">RclHR1_16710002</name>
</gene>
<name>A0A2Z6RAZ4_9GLOM</name>
<dbReference type="OrthoDB" id="2305077at2759"/>
<reference evidence="3" key="2">
    <citation type="submission" date="2019-10" db="EMBL/GenBank/DDBJ databases">
        <title>Conservation and host-specific expression of non-tandemly repeated heterogenous ribosome RNA gene in arbuscular mycorrhizal fungi.</title>
        <authorList>
            <person name="Maeda T."/>
            <person name="Kobayashi Y."/>
            <person name="Nakagawa T."/>
            <person name="Ezawa T."/>
            <person name="Yamaguchi K."/>
            <person name="Bino T."/>
            <person name="Nishimoto Y."/>
            <person name="Shigenobu S."/>
            <person name="Kawaguchi M."/>
        </authorList>
    </citation>
    <scope>NUCLEOTIDE SEQUENCE</scope>
    <source>
        <strain evidence="3">HR1</strain>
    </source>
</reference>
<keyword evidence="4" id="KW-1185">Reference proteome</keyword>
<keyword evidence="1" id="KW-0732">Signal</keyword>
<accession>A0A2Z6RAZ4</accession>
<evidence type="ECO:0000313" key="3">
    <source>
        <dbReference type="EMBL" id="GES81590.1"/>
    </source>
</evidence>
<proteinExistence type="predicted"/>
<dbReference type="AlphaFoldDB" id="A0A2Z6RAZ4"/>
<reference evidence="2 4" key="1">
    <citation type="submission" date="2017-11" db="EMBL/GenBank/DDBJ databases">
        <title>The genome of Rhizophagus clarus HR1 reveals common genetic basis of auxotrophy among arbuscular mycorrhizal fungi.</title>
        <authorList>
            <person name="Kobayashi Y."/>
        </authorList>
    </citation>
    <scope>NUCLEOTIDE SEQUENCE [LARGE SCALE GENOMIC DNA]</scope>
    <source>
        <strain evidence="2 4">HR1</strain>
    </source>
</reference>
<feature type="chain" id="PRO_5036060115" evidence="1">
    <location>
        <begin position="21"/>
        <end position="256"/>
    </location>
</feature>
<evidence type="ECO:0000313" key="2">
    <source>
        <dbReference type="EMBL" id="GBB89886.1"/>
    </source>
</evidence>